<feature type="region of interest" description="Disordered" evidence="1">
    <location>
        <begin position="303"/>
        <end position="326"/>
    </location>
</feature>
<evidence type="ECO:0000256" key="1">
    <source>
        <dbReference type="SAM" id="MobiDB-lite"/>
    </source>
</evidence>
<dbReference type="SUPFAM" id="SSF50998">
    <property type="entry name" value="Quinoprotein alcohol dehydrogenase-like"/>
    <property type="match status" value="1"/>
</dbReference>
<dbReference type="EMBL" id="CP089982">
    <property type="protein sequence ID" value="WXA91648.1"/>
    <property type="molecule type" value="Genomic_DNA"/>
</dbReference>
<name>A0ABZ2JYS4_9BACT</name>
<dbReference type="PROSITE" id="PS51257">
    <property type="entry name" value="PROKAR_LIPOPROTEIN"/>
    <property type="match status" value="1"/>
</dbReference>
<proteinExistence type="predicted"/>
<sequence length="650" mass="69038">MSARLRSQIACGCLFFVVSSCTSHDATTNGIPPLERCRSGMHGLQKPMYHGNRERLGWNDTEDVLTPAAVQGGHFQPLWNSAPFDGAKIEGQEFVGRAYASLLYADDIHIRGGVYDGAVASVVYGATSNGWVYAVNAFEAPCAARSIAPGAFLWRTRTVTPAVAPTLDGRTAAPAYSGIAVGTLSTPILDLEARPPRLYVTAQDTVPGGFPVWKAFALDAESGAILPGWPVVMSRAEMEKANKNGPAYFDDDARIVSQRGALALSPDRERLYVTFAGYYDGAVGWIAAIDTHAPAIAASFSGAPDTASNPDGSRDRHANAGMWAPSGPAVTPDGHVLMSTGNTEYELTQRAEPRTWGNSVLRWTRDLDLEATYTPYNYCPLDQGDVDVGGSSLVLLPELSAIAPKTPHLMTVAGKQGVVYLLDADHLPANTERRPACSIQWDDASRDLSLLPPEPDGTYCDVPTHDPCTPAAHSDRCVRGPLLAFGPAGDIAAVDHAKMRTTPAFFRAKDGAAYLYVAGTTKAALCSIDAVPPSVLRLRIASANGTAYLARDGADTELRLVNPGSPVVSSHGGEAPVVWVVDQNALRTQPLLDPNTPHPVLVALDGTSLRVLYRSGPSDLFVGGKYVTPVVAHGRVFVATDRVQAFGVAP</sequence>
<gene>
    <name evidence="3" type="ORF">LZC95_34970</name>
</gene>
<keyword evidence="2" id="KW-0732">Signal</keyword>
<dbReference type="RefSeq" id="WP_394842268.1">
    <property type="nucleotide sequence ID" value="NZ_CP089982.1"/>
</dbReference>
<evidence type="ECO:0000313" key="3">
    <source>
        <dbReference type="EMBL" id="WXA91648.1"/>
    </source>
</evidence>
<reference evidence="3 4" key="1">
    <citation type="submission" date="2021-12" db="EMBL/GenBank/DDBJ databases">
        <title>Discovery of the Pendulisporaceae a myxobacterial family with distinct sporulation behavior and unique specialized metabolism.</title>
        <authorList>
            <person name="Garcia R."/>
            <person name="Popoff A."/>
            <person name="Bader C.D."/>
            <person name="Loehr J."/>
            <person name="Walesch S."/>
            <person name="Walt C."/>
            <person name="Boldt J."/>
            <person name="Bunk B."/>
            <person name="Haeckl F.J.F.P.J."/>
            <person name="Gunesch A.P."/>
            <person name="Birkelbach J."/>
            <person name="Nuebel U."/>
            <person name="Pietschmann T."/>
            <person name="Bach T."/>
            <person name="Mueller R."/>
        </authorList>
    </citation>
    <scope>NUCLEOTIDE SEQUENCE [LARGE SCALE GENOMIC DNA]</scope>
    <source>
        <strain evidence="3 4">MSr12523</strain>
    </source>
</reference>
<feature type="signal peptide" evidence="2">
    <location>
        <begin position="1"/>
        <end position="25"/>
    </location>
</feature>
<feature type="chain" id="PRO_5045428001" evidence="2">
    <location>
        <begin position="26"/>
        <end position="650"/>
    </location>
</feature>
<dbReference type="InterPro" id="IPR011047">
    <property type="entry name" value="Quinoprotein_ADH-like_sf"/>
</dbReference>
<dbReference type="Proteomes" id="UP001379533">
    <property type="component" value="Chromosome"/>
</dbReference>
<accession>A0ABZ2JYS4</accession>
<evidence type="ECO:0000256" key="2">
    <source>
        <dbReference type="SAM" id="SignalP"/>
    </source>
</evidence>
<organism evidence="3 4">
    <name type="scientific">Pendulispora brunnea</name>
    <dbReference type="NCBI Taxonomy" id="2905690"/>
    <lineage>
        <taxon>Bacteria</taxon>
        <taxon>Pseudomonadati</taxon>
        <taxon>Myxococcota</taxon>
        <taxon>Myxococcia</taxon>
        <taxon>Myxococcales</taxon>
        <taxon>Sorangiineae</taxon>
        <taxon>Pendulisporaceae</taxon>
        <taxon>Pendulispora</taxon>
    </lineage>
</organism>
<keyword evidence="4" id="KW-1185">Reference proteome</keyword>
<protein>
    <submittedName>
        <fullName evidence="3">Uncharacterized protein</fullName>
    </submittedName>
</protein>
<evidence type="ECO:0000313" key="4">
    <source>
        <dbReference type="Proteomes" id="UP001379533"/>
    </source>
</evidence>